<dbReference type="RefSeq" id="WP_317081900.1">
    <property type="nucleotide sequence ID" value="NZ_CP136594.1"/>
</dbReference>
<dbReference type="Pfam" id="PF01968">
    <property type="entry name" value="Hydantoinase_A"/>
    <property type="match status" value="1"/>
</dbReference>
<accession>A0AA97F8F6</accession>
<keyword evidence="4" id="KW-1185">Reference proteome</keyword>
<dbReference type="InterPro" id="IPR043129">
    <property type="entry name" value="ATPase_NBD"/>
</dbReference>
<dbReference type="InterPro" id="IPR002821">
    <property type="entry name" value="Hydantoinase_A"/>
</dbReference>
<dbReference type="AlphaFoldDB" id="A0AA97F8F6"/>
<organism evidence="3 4">
    <name type="scientific">Alterisphingorhabdus coralli</name>
    <dbReference type="NCBI Taxonomy" id="3071408"/>
    <lineage>
        <taxon>Bacteria</taxon>
        <taxon>Pseudomonadati</taxon>
        <taxon>Pseudomonadota</taxon>
        <taxon>Alphaproteobacteria</taxon>
        <taxon>Sphingomonadales</taxon>
        <taxon>Sphingomonadaceae</taxon>
        <taxon>Alterisphingorhabdus (ex Yan et al. 2024)</taxon>
    </lineage>
</organism>
<dbReference type="PANTHER" id="PTHR11365">
    <property type="entry name" value="5-OXOPROLINASE RELATED"/>
    <property type="match status" value="1"/>
</dbReference>
<dbReference type="GO" id="GO:0016787">
    <property type="term" value="F:hydrolase activity"/>
    <property type="evidence" value="ECO:0007669"/>
    <property type="project" value="InterPro"/>
</dbReference>
<dbReference type="SUPFAM" id="SSF53067">
    <property type="entry name" value="Actin-like ATPase domain"/>
    <property type="match status" value="2"/>
</dbReference>
<dbReference type="Pfam" id="PF05378">
    <property type="entry name" value="Hydant_A_N"/>
    <property type="match status" value="1"/>
</dbReference>
<protein>
    <submittedName>
        <fullName evidence="3">Hydantoinase/oxoprolinase family protein</fullName>
    </submittedName>
</protein>
<evidence type="ECO:0000313" key="4">
    <source>
        <dbReference type="Proteomes" id="UP001302429"/>
    </source>
</evidence>
<dbReference type="KEGG" id="acoa:RB602_00345"/>
<dbReference type="InterPro" id="IPR008040">
    <property type="entry name" value="Hydant_A_N"/>
</dbReference>
<feature type="domain" description="Hydantoinase A/oxoprolinase" evidence="1">
    <location>
        <begin position="204"/>
        <end position="370"/>
    </location>
</feature>
<evidence type="ECO:0000259" key="2">
    <source>
        <dbReference type="Pfam" id="PF05378"/>
    </source>
</evidence>
<evidence type="ECO:0000259" key="1">
    <source>
        <dbReference type="Pfam" id="PF01968"/>
    </source>
</evidence>
<name>A0AA97F8F6_9SPHN</name>
<reference evidence="3 4" key="1">
    <citation type="submission" date="2023-10" db="EMBL/GenBank/DDBJ databases">
        <title>Complete genome sequence of a Sphingomonadaceae bacterium.</title>
        <authorList>
            <person name="Yan C."/>
        </authorList>
    </citation>
    <scope>NUCLEOTIDE SEQUENCE [LARGE SCALE GENOMIC DNA]</scope>
    <source>
        <strain evidence="3 4">SCSIO 66989</strain>
    </source>
</reference>
<sequence length="526" mass="54456">MTKASNGRSSASKLRLGIDVGGTNTDAVLMDGDNVVGAVKRATSEDIAQGVIDAVTALLDETSSSPSEVSRVMIGTTQFVNAFLQRRNLARTAVLRAALPKTDGVPPKVCWPEDLLAKIGHNVHMVEGGAFYTGKDYRTLDTDAVARIAAQLVEDGVESLAISSVFAPIRPDLEEAIADIVADIAPGIAITKSADLGGVGLVDRENAAIINASLVPFAHQVVASMQGAFRDMGFAVSPLYSQNDGTLITGERAEAFPILTCAAGPTNSIRGAGFLTGSQDAVVVDIGGTTTDIGFLTKGFPRETSSANYIGGVRTNFRMPDILSIALGGGSHVKTDGDNISIGPESVGFRLTEEAMIFGGTATTATDIAVGSGLASLGDVTKVQSLPDDLLKQAVGMMQHMVEDAIDQMRSSAKPIDVILVGGGSILIGNDLRGAARLLRPEHAGVANAVGAAIAQVSGRIDKLYDYGEAGREAALERAKSDAIANAVSAGATENTVEIVDIEELPMTHMQSSAVQVRVNAVGELS</sequence>
<gene>
    <name evidence="3" type="ORF">RB602_00345</name>
</gene>
<dbReference type="Proteomes" id="UP001302429">
    <property type="component" value="Chromosome"/>
</dbReference>
<dbReference type="PANTHER" id="PTHR11365:SF10">
    <property type="entry name" value="HYDANTOINASE_OXOPROLINASE"/>
    <property type="match status" value="1"/>
</dbReference>
<dbReference type="Gene3D" id="3.30.420.40">
    <property type="match status" value="1"/>
</dbReference>
<evidence type="ECO:0000313" key="3">
    <source>
        <dbReference type="EMBL" id="WOE75203.1"/>
    </source>
</evidence>
<proteinExistence type="predicted"/>
<feature type="domain" description="Hydantoinase/oxoprolinase N-terminal" evidence="2">
    <location>
        <begin position="15"/>
        <end position="183"/>
    </location>
</feature>
<dbReference type="EMBL" id="CP136594">
    <property type="protein sequence ID" value="WOE75203.1"/>
    <property type="molecule type" value="Genomic_DNA"/>
</dbReference>
<dbReference type="InterPro" id="IPR045079">
    <property type="entry name" value="Oxoprolinase-like"/>
</dbReference>